<evidence type="ECO:0000256" key="6">
    <source>
        <dbReference type="ARBA" id="ARBA00022989"/>
    </source>
</evidence>
<evidence type="ECO:0000256" key="9">
    <source>
        <dbReference type="SAM" id="Phobius"/>
    </source>
</evidence>
<name>A0A250JV42_9BACT</name>
<reference evidence="10 11" key="1">
    <citation type="submission" date="2017-06" db="EMBL/GenBank/DDBJ databases">
        <title>Sequencing and comparative analysis of myxobacterial genomes.</title>
        <authorList>
            <person name="Rupp O."/>
            <person name="Goesmann A."/>
            <person name="Sogaard-Andersen L."/>
        </authorList>
    </citation>
    <scope>NUCLEOTIDE SEQUENCE [LARGE SCALE GENOMIC DNA]</scope>
    <source>
        <strain evidence="10 11">DSM 14697</strain>
    </source>
</reference>
<dbReference type="PANTHER" id="PTHR21716:SF53">
    <property type="entry name" value="PERMEASE PERM-RELATED"/>
    <property type="match status" value="1"/>
</dbReference>
<dbReference type="OrthoDB" id="5524608at2"/>
<feature type="transmembrane region" description="Helical" evidence="9">
    <location>
        <begin position="40"/>
        <end position="58"/>
    </location>
</feature>
<sequence>MKASRRQLPVYVPPRTVWIVGTQVLLLILCWVALRALYPVLTLLAVVMLLSIALSPLVRRLTQWGLPRGAGVAVVALALLGMMGVLVGSLVPMLVNQLQGLVQTMPATLERLAQSRWVEELSARYGVQVHAEDLIRFEPSDIAGRIINVLSSTLGLVAGGITVVVLTVFSLLFGEDLYESALQWVSPRRQPRVRLLVSRMRKAVANYLAGTLLVMTIGGTVAATVALIQGVPYFLPLGLMVMLMGVIPYLGSILSAVLVGIITLATLSLKDALIAVAVFIVYQQVESNVLSPMIQRRAIRMNPLLISIVVLCGGALAGLPGVVLAVPLAAAAQVLVQEVLGLRQEAWQRSHRQEVTRREPGRGAVEEGLLFAGPMAAQRPPAKSRQEPPAPPAHPESH</sequence>
<evidence type="ECO:0000256" key="5">
    <source>
        <dbReference type="ARBA" id="ARBA00022692"/>
    </source>
</evidence>
<keyword evidence="7 9" id="KW-0472">Membrane</keyword>
<comment type="subcellular location">
    <subcellularLocation>
        <location evidence="1">Cell membrane</location>
        <topology evidence="1">Multi-pass membrane protein</topology>
    </subcellularLocation>
</comment>
<gene>
    <name evidence="10" type="ORF">MYMAC_002829</name>
</gene>
<dbReference type="Proteomes" id="UP000217343">
    <property type="component" value="Chromosome"/>
</dbReference>
<dbReference type="GO" id="GO:0055085">
    <property type="term" value="P:transmembrane transport"/>
    <property type="evidence" value="ECO:0007669"/>
    <property type="project" value="TreeGrafter"/>
</dbReference>
<dbReference type="GO" id="GO:0005886">
    <property type="term" value="C:plasma membrane"/>
    <property type="evidence" value="ECO:0007669"/>
    <property type="project" value="UniProtKB-SubCell"/>
</dbReference>
<dbReference type="InterPro" id="IPR002549">
    <property type="entry name" value="AI-2E-like"/>
</dbReference>
<protein>
    <submittedName>
        <fullName evidence="10">AI-2E family transporter</fullName>
    </submittedName>
</protein>
<dbReference type="EMBL" id="CP022203">
    <property type="protein sequence ID" value="ATB47221.1"/>
    <property type="molecule type" value="Genomic_DNA"/>
</dbReference>
<evidence type="ECO:0000313" key="11">
    <source>
        <dbReference type="Proteomes" id="UP000217343"/>
    </source>
</evidence>
<feature type="compositionally biased region" description="Pro residues" evidence="8">
    <location>
        <begin position="388"/>
        <end position="398"/>
    </location>
</feature>
<dbReference type="KEGG" id="mmas:MYMAC_002829"/>
<feature type="region of interest" description="Disordered" evidence="8">
    <location>
        <begin position="376"/>
        <end position="398"/>
    </location>
</feature>
<dbReference type="PANTHER" id="PTHR21716">
    <property type="entry name" value="TRANSMEMBRANE PROTEIN"/>
    <property type="match status" value="1"/>
</dbReference>
<accession>A0A250JV42</accession>
<feature type="transmembrane region" description="Helical" evidence="9">
    <location>
        <begin position="249"/>
        <end position="282"/>
    </location>
</feature>
<dbReference type="RefSeq" id="WP_095958477.1">
    <property type="nucleotide sequence ID" value="NZ_CP022203.1"/>
</dbReference>
<feature type="transmembrane region" description="Helical" evidence="9">
    <location>
        <begin position="303"/>
        <end position="330"/>
    </location>
</feature>
<evidence type="ECO:0000256" key="7">
    <source>
        <dbReference type="ARBA" id="ARBA00023136"/>
    </source>
</evidence>
<keyword evidence="3" id="KW-0813">Transport</keyword>
<evidence type="ECO:0000256" key="3">
    <source>
        <dbReference type="ARBA" id="ARBA00022448"/>
    </source>
</evidence>
<evidence type="ECO:0000313" key="10">
    <source>
        <dbReference type="EMBL" id="ATB47221.1"/>
    </source>
</evidence>
<feature type="transmembrane region" description="Helical" evidence="9">
    <location>
        <begin position="70"/>
        <end position="95"/>
    </location>
</feature>
<evidence type="ECO:0000256" key="8">
    <source>
        <dbReference type="SAM" id="MobiDB-lite"/>
    </source>
</evidence>
<comment type="similarity">
    <text evidence="2">Belongs to the autoinducer-2 exporter (AI-2E) (TC 2.A.86) family.</text>
</comment>
<proteinExistence type="inferred from homology"/>
<dbReference type="AlphaFoldDB" id="A0A250JV42"/>
<evidence type="ECO:0000256" key="4">
    <source>
        <dbReference type="ARBA" id="ARBA00022475"/>
    </source>
</evidence>
<feature type="transmembrane region" description="Helical" evidence="9">
    <location>
        <begin position="12"/>
        <end position="34"/>
    </location>
</feature>
<keyword evidence="5 9" id="KW-0812">Transmembrane</keyword>
<keyword evidence="11" id="KW-1185">Reference proteome</keyword>
<evidence type="ECO:0000256" key="2">
    <source>
        <dbReference type="ARBA" id="ARBA00009773"/>
    </source>
</evidence>
<feature type="transmembrane region" description="Helical" evidence="9">
    <location>
        <begin position="146"/>
        <end position="173"/>
    </location>
</feature>
<keyword evidence="6 9" id="KW-1133">Transmembrane helix</keyword>
<evidence type="ECO:0000256" key="1">
    <source>
        <dbReference type="ARBA" id="ARBA00004651"/>
    </source>
</evidence>
<keyword evidence="4" id="KW-1003">Cell membrane</keyword>
<feature type="transmembrane region" description="Helical" evidence="9">
    <location>
        <begin position="204"/>
        <end position="229"/>
    </location>
</feature>
<organism evidence="10 11">
    <name type="scientific">Corallococcus macrosporus DSM 14697</name>
    <dbReference type="NCBI Taxonomy" id="1189310"/>
    <lineage>
        <taxon>Bacteria</taxon>
        <taxon>Pseudomonadati</taxon>
        <taxon>Myxococcota</taxon>
        <taxon>Myxococcia</taxon>
        <taxon>Myxococcales</taxon>
        <taxon>Cystobacterineae</taxon>
        <taxon>Myxococcaceae</taxon>
        <taxon>Corallococcus</taxon>
    </lineage>
</organism>
<dbReference type="Pfam" id="PF01594">
    <property type="entry name" value="AI-2E_transport"/>
    <property type="match status" value="1"/>
</dbReference>